<feature type="domain" description="T-SNARE coiled-coil homology" evidence="12">
    <location>
        <begin position="376"/>
        <end position="438"/>
    </location>
</feature>
<evidence type="ECO:0000313" key="13">
    <source>
        <dbReference type="EMBL" id="WFC99691.1"/>
    </source>
</evidence>
<evidence type="ECO:0000256" key="11">
    <source>
        <dbReference type="SAM" id="Phobius"/>
    </source>
</evidence>
<dbReference type="PROSITE" id="PS50192">
    <property type="entry name" value="T_SNARE"/>
    <property type="match status" value="1"/>
</dbReference>
<reference evidence="13 14" key="1">
    <citation type="submission" date="2023-03" db="EMBL/GenBank/DDBJ databases">
        <title>Mating type loci evolution in Malassezia.</title>
        <authorList>
            <person name="Coelho M.A."/>
        </authorList>
    </citation>
    <scope>NUCLEOTIDE SEQUENCE [LARGE SCALE GENOMIC DNA]</scope>
    <source>
        <strain evidence="13 14">CBS 9725</strain>
    </source>
</reference>
<feature type="compositionally biased region" description="Basic and acidic residues" evidence="10">
    <location>
        <begin position="19"/>
        <end position="37"/>
    </location>
</feature>
<dbReference type="PANTHER" id="PTHR19957">
    <property type="entry name" value="SYNTAXIN"/>
    <property type="match status" value="1"/>
</dbReference>
<dbReference type="AlphaFoldDB" id="A0AAJ5YTX0"/>
<keyword evidence="5" id="KW-0653">Protein transport</keyword>
<feature type="compositionally biased region" description="Low complexity" evidence="10">
    <location>
        <begin position="65"/>
        <end position="81"/>
    </location>
</feature>
<name>A0AAJ5YTX0_9BASI</name>
<evidence type="ECO:0000256" key="8">
    <source>
        <dbReference type="ARBA" id="ARBA00023054"/>
    </source>
</evidence>
<evidence type="ECO:0000256" key="9">
    <source>
        <dbReference type="ARBA" id="ARBA00023136"/>
    </source>
</evidence>
<accession>A0AAJ5YTX0</accession>
<keyword evidence="7" id="KW-0333">Golgi apparatus</keyword>
<protein>
    <submittedName>
        <fullName evidence="13">t-SNARE affecting a late Golgi compartment protein 2</fullName>
    </submittedName>
</protein>
<evidence type="ECO:0000256" key="7">
    <source>
        <dbReference type="ARBA" id="ARBA00023034"/>
    </source>
</evidence>
<dbReference type="GO" id="GO:0006906">
    <property type="term" value="P:vesicle fusion"/>
    <property type="evidence" value="ECO:0007669"/>
    <property type="project" value="TreeGrafter"/>
</dbReference>
<dbReference type="CDD" id="cd15845">
    <property type="entry name" value="SNARE_syntaxin16"/>
    <property type="match status" value="1"/>
</dbReference>
<feature type="transmembrane region" description="Helical" evidence="11">
    <location>
        <begin position="450"/>
        <end position="471"/>
    </location>
</feature>
<evidence type="ECO:0000256" key="1">
    <source>
        <dbReference type="ARBA" id="ARBA00004409"/>
    </source>
</evidence>
<dbReference type="GO" id="GO:0006886">
    <property type="term" value="P:intracellular protein transport"/>
    <property type="evidence" value="ECO:0007669"/>
    <property type="project" value="InterPro"/>
</dbReference>
<keyword evidence="14" id="KW-1185">Reference proteome</keyword>
<dbReference type="InterPro" id="IPR010989">
    <property type="entry name" value="SNARE"/>
</dbReference>
<sequence length="472" mass="52954">MLRTTLVRLNHAYKPMMRFPDRKAAKESHEPKPHPDAPQDIAENFDHYKKLHDTGPHFHPEKVEQQSATQEESQAGEEASSLFDLPPRFWNTPSLRWSPVEMEAVNTKVEARSPSGCHSRMYRPGTPAENSSGSGYTSAKALSSYLGVTRSRTLLFLSVRDSIVPGSRADAPLLDTDSSNPPRDGIYFDMAGELHSRSDSVVLNMSTSQELPPAWMEVSEEVDALLESMTPKLAELDRLHSKHLLPSFVDKSDQEKQIESLTAEITTEFRRASQFIARLASQTTRAMRANTLSKHEITAARNAQTALATRVQHMSSLFRRKQSLYLRRLQGMEIQDQDKKASTDPLAPSLLSSEIAVQEDVELTSMLVDTQDTDDLAAIQDRDREIVQIAQSITELAQLFQDLSALVIEQGSMLDRIDYNIDTMATNMQQSTAQLSQAMQYQAGSGRRQLMLLLVLCIALLIALLIIRPFFR</sequence>
<evidence type="ECO:0000256" key="6">
    <source>
        <dbReference type="ARBA" id="ARBA00022989"/>
    </source>
</evidence>
<feature type="compositionally biased region" description="Basic and acidic residues" evidence="10">
    <location>
        <begin position="44"/>
        <end position="64"/>
    </location>
</feature>
<dbReference type="GO" id="GO:0000149">
    <property type="term" value="F:SNARE binding"/>
    <property type="evidence" value="ECO:0007669"/>
    <property type="project" value="TreeGrafter"/>
</dbReference>
<comment type="subcellular location">
    <subcellularLocation>
        <location evidence="1">Golgi apparatus membrane</location>
        <topology evidence="1">Single-pass type IV membrane protein</topology>
    </subcellularLocation>
</comment>
<keyword evidence="8" id="KW-0175">Coiled coil</keyword>
<dbReference type="Proteomes" id="UP001219567">
    <property type="component" value="Chromosome 3"/>
</dbReference>
<dbReference type="SUPFAM" id="SSF47661">
    <property type="entry name" value="t-snare proteins"/>
    <property type="match status" value="1"/>
</dbReference>
<evidence type="ECO:0000256" key="3">
    <source>
        <dbReference type="ARBA" id="ARBA00022448"/>
    </source>
</evidence>
<keyword evidence="9 11" id="KW-0472">Membrane</keyword>
<dbReference type="InterPro" id="IPR045242">
    <property type="entry name" value="Syntaxin"/>
</dbReference>
<evidence type="ECO:0000256" key="4">
    <source>
        <dbReference type="ARBA" id="ARBA00022692"/>
    </source>
</evidence>
<keyword evidence="3" id="KW-0813">Transport</keyword>
<feature type="region of interest" description="Disordered" evidence="10">
    <location>
        <begin position="109"/>
        <end position="136"/>
    </location>
</feature>
<keyword evidence="4 11" id="KW-0812">Transmembrane</keyword>
<dbReference type="EMBL" id="CP119945">
    <property type="protein sequence ID" value="WFC99691.1"/>
    <property type="molecule type" value="Genomic_DNA"/>
</dbReference>
<dbReference type="InterPro" id="IPR006012">
    <property type="entry name" value="Syntaxin/epimorphin_CS"/>
</dbReference>
<dbReference type="GO" id="GO:0000139">
    <property type="term" value="C:Golgi membrane"/>
    <property type="evidence" value="ECO:0007669"/>
    <property type="project" value="UniProtKB-SubCell"/>
</dbReference>
<dbReference type="PROSITE" id="PS00914">
    <property type="entry name" value="SYNTAXIN"/>
    <property type="match status" value="1"/>
</dbReference>
<keyword evidence="6 11" id="KW-1133">Transmembrane helix</keyword>
<dbReference type="GO" id="GO:0005484">
    <property type="term" value="F:SNAP receptor activity"/>
    <property type="evidence" value="ECO:0007669"/>
    <property type="project" value="InterPro"/>
</dbReference>
<evidence type="ECO:0000313" key="14">
    <source>
        <dbReference type="Proteomes" id="UP001219567"/>
    </source>
</evidence>
<evidence type="ECO:0000256" key="10">
    <source>
        <dbReference type="SAM" id="MobiDB-lite"/>
    </source>
</evidence>
<dbReference type="PANTHER" id="PTHR19957:SF83">
    <property type="entry name" value="SYNTAXIN-16"/>
    <property type="match status" value="1"/>
</dbReference>
<organism evidence="13 14">
    <name type="scientific">Malassezia yamatoensis</name>
    <dbReference type="NCBI Taxonomy" id="253288"/>
    <lineage>
        <taxon>Eukaryota</taxon>
        <taxon>Fungi</taxon>
        <taxon>Dikarya</taxon>
        <taxon>Basidiomycota</taxon>
        <taxon>Ustilaginomycotina</taxon>
        <taxon>Malasseziomycetes</taxon>
        <taxon>Malasseziales</taxon>
        <taxon>Malasseziaceae</taxon>
        <taxon>Malassezia</taxon>
    </lineage>
</organism>
<dbReference type="GO" id="GO:0048278">
    <property type="term" value="P:vesicle docking"/>
    <property type="evidence" value="ECO:0007669"/>
    <property type="project" value="TreeGrafter"/>
</dbReference>
<dbReference type="InterPro" id="IPR000727">
    <property type="entry name" value="T_SNARE_dom"/>
</dbReference>
<comment type="similarity">
    <text evidence="2">Belongs to the syntaxin family.</text>
</comment>
<dbReference type="Gene3D" id="1.20.58.70">
    <property type="match status" value="1"/>
</dbReference>
<dbReference type="GO" id="GO:0031201">
    <property type="term" value="C:SNARE complex"/>
    <property type="evidence" value="ECO:0007669"/>
    <property type="project" value="TreeGrafter"/>
</dbReference>
<evidence type="ECO:0000256" key="2">
    <source>
        <dbReference type="ARBA" id="ARBA00009063"/>
    </source>
</evidence>
<gene>
    <name evidence="13" type="primary">tlg2</name>
    <name evidence="13" type="ORF">MYAM1_002436</name>
</gene>
<evidence type="ECO:0000256" key="5">
    <source>
        <dbReference type="ARBA" id="ARBA00022927"/>
    </source>
</evidence>
<dbReference type="Pfam" id="PF05739">
    <property type="entry name" value="SNARE"/>
    <property type="match status" value="1"/>
</dbReference>
<feature type="region of interest" description="Disordered" evidence="10">
    <location>
        <begin position="17"/>
        <end position="84"/>
    </location>
</feature>
<dbReference type="SMART" id="SM00397">
    <property type="entry name" value="t_SNARE"/>
    <property type="match status" value="1"/>
</dbReference>
<evidence type="ECO:0000259" key="12">
    <source>
        <dbReference type="PROSITE" id="PS50192"/>
    </source>
</evidence>
<proteinExistence type="inferred from homology"/>